<dbReference type="AlphaFoldDB" id="A0AAN1XVM4"/>
<keyword evidence="6 7" id="KW-0472">Membrane</keyword>
<keyword evidence="4 7" id="KW-0812">Transmembrane</keyword>
<dbReference type="Proteomes" id="UP001317532">
    <property type="component" value="Chromosome"/>
</dbReference>
<dbReference type="RefSeq" id="WP_317996836.1">
    <property type="nucleotide sequence ID" value="NZ_AP025523.1"/>
</dbReference>
<dbReference type="EMBL" id="AP025523">
    <property type="protein sequence ID" value="BDE05814.1"/>
    <property type="molecule type" value="Genomic_DNA"/>
</dbReference>
<evidence type="ECO:0000256" key="2">
    <source>
        <dbReference type="ARBA" id="ARBA00010792"/>
    </source>
</evidence>
<comment type="subcellular location">
    <subcellularLocation>
        <location evidence="1">Cell membrane</location>
        <topology evidence="1">Multi-pass membrane protein</topology>
    </subcellularLocation>
</comment>
<evidence type="ECO:0000256" key="5">
    <source>
        <dbReference type="ARBA" id="ARBA00022989"/>
    </source>
</evidence>
<dbReference type="InterPro" id="IPR032816">
    <property type="entry name" value="VTT_dom"/>
</dbReference>
<evidence type="ECO:0000313" key="9">
    <source>
        <dbReference type="EMBL" id="BDE05814.1"/>
    </source>
</evidence>
<accession>A0AAN1XVM4</accession>
<protein>
    <submittedName>
        <fullName evidence="9">Membrane protein</fullName>
    </submittedName>
</protein>
<proteinExistence type="inferred from homology"/>
<dbReference type="PANTHER" id="PTHR42709:SF6">
    <property type="entry name" value="UNDECAPRENYL PHOSPHATE TRANSPORTER A"/>
    <property type="match status" value="1"/>
</dbReference>
<dbReference type="Pfam" id="PF09335">
    <property type="entry name" value="VTT_dom"/>
    <property type="match status" value="1"/>
</dbReference>
<feature type="transmembrane region" description="Helical" evidence="7">
    <location>
        <begin position="12"/>
        <end position="31"/>
    </location>
</feature>
<dbReference type="InterPro" id="IPR051311">
    <property type="entry name" value="DedA_domain"/>
</dbReference>
<dbReference type="GO" id="GO:0005886">
    <property type="term" value="C:plasma membrane"/>
    <property type="evidence" value="ECO:0007669"/>
    <property type="project" value="UniProtKB-SubCell"/>
</dbReference>
<dbReference type="KEGG" id="vab:WPS_10900"/>
<evidence type="ECO:0000259" key="8">
    <source>
        <dbReference type="Pfam" id="PF09335"/>
    </source>
</evidence>
<feature type="transmembrane region" description="Helical" evidence="7">
    <location>
        <begin position="60"/>
        <end position="85"/>
    </location>
</feature>
<dbReference type="PANTHER" id="PTHR42709">
    <property type="entry name" value="ALKALINE PHOSPHATASE LIKE PROTEIN"/>
    <property type="match status" value="1"/>
</dbReference>
<reference evidence="9 10" key="1">
    <citation type="journal article" date="2022" name="ISME Commun">
        <title>Vulcanimicrobium alpinus gen. nov. sp. nov., the first cultivated representative of the candidate phylum 'Eremiobacterota', is a metabolically versatile aerobic anoxygenic phototroph.</title>
        <authorList>
            <person name="Yabe S."/>
            <person name="Muto K."/>
            <person name="Abe K."/>
            <person name="Yokota A."/>
            <person name="Staudigel H."/>
            <person name="Tebo B.M."/>
        </authorList>
    </citation>
    <scope>NUCLEOTIDE SEQUENCE [LARGE SCALE GENOMIC DNA]</scope>
    <source>
        <strain evidence="9 10">WC8-2</strain>
    </source>
</reference>
<sequence length="217" mass="23401">MEQLTHIVHDVVVHLGYAGLFIVMMLGNMGAPAGTEIVMPTAGGLAAQGHFPGIPGVATWLLVGLVGTAGEVVGGALLYAVGYYGGEPFLERYGKYIGFKQKELVRVHGFYERFGNQTVFWCRFIPFIRGVAAFPAGVARMQKRYFVTYTALGSAIFCFGLAYLGNLAGKNVDALDATLHKFSTAFIVGLVVVIVAFVVYKIVTRGRKRAAAERDIA</sequence>
<keyword evidence="5 7" id="KW-1133">Transmembrane helix</keyword>
<evidence type="ECO:0000256" key="6">
    <source>
        <dbReference type="ARBA" id="ARBA00023136"/>
    </source>
</evidence>
<keyword evidence="10" id="KW-1185">Reference proteome</keyword>
<organism evidence="9 10">
    <name type="scientific">Vulcanimicrobium alpinum</name>
    <dbReference type="NCBI Taxonomy" id="3016050"/>
    <lineage>
        <taxon>Bacteria</taxon>
        <taxon>Bacillati</taxon>
        <taxon>Vulcanimicrobiota</taxon>
        <taxon>Vulcanimicrobiia</taxon>
        <taxon>Vulcanimicrobiales</taxon>
        <taxon>Vulcanimicrobiaceae</taxon>
        <taxon>Vulcanimicrobium</taxon>
    </lineage>
</organism>
<comment type="similarity">
    <text evidence="2">Belongs to the DedA family.</text>
</comment>
<gene>
    <name evidence="9" type="ORF">WPS_10900</name>
</gene>
<evidence type="ECO:0000256" key="1">
    <source>
        <dbReference type="ARBA" id="ARBA00004651"/>
    </source>
</evidence>
<evidence type="ECO:0000256" key="4">
    <source>
        <dbReference type="ARBA" id="ARBA00022692"/>
    </source>
</evidence>
<keyword evidence="3" id="KW-1003">Cell membrane</keyword>
<feature type="transmembrane region" description="Helical" evidence="7">
    <location>
        <begin position="184"/>
        <end position="203"/>
    </location>
</feature>
<evidence type="ECO:0000256" key="7">
    <source>
        <dbReference type="SAM" id="Phobius"/>
    </source>
</evidence>
<evidence type="ECO:0000313" key="10">
    <source>
        <dbReference type="Proteomes" id="UP001317532"/>
    </source>
</evidence>
<name>A0AAN1XVM4_UNVUL</name>
<feature type="transmembrane region" description="Helical" evidence="7">
    <location>
        <begin position="146"/>
        <end position="164"/>
    </location>
</feature>
<evidence type="ECO:0000256" key="3">
    <source>
        <dbReference type="ARBA" id="ARBA00022475"/>
    </source>
</evidence>
<feature type="domain" description="VTT" evidence="8">
    <location>
        <begin position="59"/>
        <end position="166"/>
    </location>
</feature>